<proteinExistence type="predicted"/>
<dbReference type="PANTHER" id="PTHR35866">
    <property type="entry name" value="PUTATIVE-RELATED"/>
    <property type="match status" value="1"/>
</dbReference>
<evidence type="ECO:0000313" key="1">
    <source>
        <dbReference type="EMBL" id="HEM67384.1"/>
    </source>
</evidence>
<accession>A0A7J2U3M8</accession>
<dbReference type="InterPro" id="IPR005358">
    <property type="entry name" value="Puta_zinc/iron-chelating_dom"/>
</dbReference>
<gene>
    <name evidence="1" type="ORF">ENO26_07470</name>
</gene>
<dbReference type="AlphaFoldDB" id="A0A7J2U3M8"/>
<reference evidence="1" key="1">
    <citation type="journal article" date="2020" name="mSystems">
        <title>Genome- and Community-Level Interaction Insights into Carbon Utilization and Element Cycling Functions of Hydrothermarchaeota in Hydrothermal Sediment.</title>
        <authorList>
            <person name="Zhou Z."/>
            <person name="Liu Y."/>
            <person name="Xu W."/>
            <person name="Pan J."/>
            <person name="Luo Z.H."/>
            <person name="Li M."/>
        </authorList>
    </citation>
    <scope>NUCLEOTIDE SEQUENCE [LARGE SCALE GENOMIC DNA]</scope>
    <source>
        <strain evidence="1">SpSt-125</strain>
    </source>
</reference>
<protein>
    <submittedName>
        <fullName evidence="1">YkgJ family cysteine cluster protein</fullName>
    </submittedName>
</protein>
<name>A0A7J2U3M8_9CREN</name>
<organism evidence="1">
    <name type="scientific">Ignisphaera aggregans</name>
    <dbReference type="NCBI Taxonomy" id="334771"/>
    <lineage>
        <taxon>Archaea</taxon>
        <taxon>Thermoproteota</taxon>
        <taxon>Thermoprotei</taxon>
        <taxon>Desulfurococcales</taxon>
        <taxon>Desulfurococcaceae</taxon>
        <taxon>Ignisphaera</taxon>
    </lineage>
</organism>
<sequence>MSSDLASKLNFVDFGTICNNCSMNCCKKFYAVLLPEEEEKFRNIAFDVETPLGSVKAIGARNGKPCVFLNEKGFCRIYPERPFDCRLWPLILYYDFSTGEKVVYLDLECPAVEKGLISKEFVERAMDVLKNTKIDENWLKKYTLAPWPNKLREIQRFK</sequence>
<dbReference type="EMBL" id="DSEU01000047">
    <property type="protein sequence ID" value="HEM67384.1"/>
    <property type="molecule type" value="Genomic_DNA"/>
</dbReference>
<dbReference type="PANTHER" id="PTHR35866:SF1">
    <property type="entry name" value="YKGJ FAMILY CYSTEINE CLUSTER PROTEIN"/>
    <property type="match status" value="1"/>
</dbReference>
<comment type="caution">
    <text evidence="1">The sequence shown here is derived from an EMBL/GenBank/DDBJ whole genome shotgun (WGS) entry which is preliminary data.</text>
</comment>
<dbReference type="Pfam" id="PF03692">
    <property type="entry name" value="CxxCxxCC"/>
    <property type="match status" value="1"/>
</dbReference>